<reference evidence="1" key="1">
    <citation type="journal article" date="2013" name="Nat. Commun.">
        <title>Whole-genome sequencing of Oryza brachyantha reveals mechanisms underlying Oryza genome evolution.</title>
        <authorList>
            <person name="Chen J."/>
            <person name="Huang Q."/>
            <person name="Gao D."/>
            <person name="Wang J."/>
            <person name="Lang Y."/>
            <person name="Liu T."/>
            <person name="Li B."/>
            <person name="Bai Z."/>
            <person name="Luis Goicoechea J."/>
            <person name="Liang C."/>
            <person name="Chen C."/>
            <person name="Zhang W."/>
            <person name="Sun S."/>
            <person name="Liao Y."/>
            <person name="Zhang X."/>
            <person name="Yang L."/>
            <person name="Song C."/>
            <person name="Wang M."/>
            <person name="Shi J."/>
            <person name="Liu G."/>
            <person name="Liu J."/>
            <person name="Zhou H."/>
            <person name="Zhou W."/>
            <person name="Yu Q."/>
            <person name="An N."/>
            <person name="Chen Y."/>
            <person name="Cai Q."/>
            <person name="Wang B."/>
            <person name="Liu B."/>
            <person name="Min J."/>
            <person name="Huang Y."/>
            <person name="Wu H."/>
            <person name="Li Z."/>
            <person name="Zhang Y."/>
            <person name="Yin Y."/>
            <person name="Song W."/>
            <person name="Jiang J."/>
            <person name="Jackson S.A."/>
            <person name="Wing R.A."/>
            <person name="Wang J."/>
            <person name="Chen M."/>
        </authorList>
    </citation>
    <scope>NUCLEOTIDE SEQUENCE [LARGE SCALE GENOMIC DNA]</scope>
    <source>
        <strain evidence="1">cv. IRGC 101232</strain>
    </source>
</reference>
<dbReference type="Gramene" id="OB04G33260.1">
    <property type="protein sequence ID" value="OB04G33260.1"/>
    <property type="gene ID" value="OB04G33260"/>
</dbReference>
<name>J3M1Q1_ORYBR</name>
<protein>
    <submittedName>
        <fullName evidence="1">Uncharacterized protein</fullName>
    </submittedName>
</protein>
<organism evidence="1">
    <name type="scientific">Oryza brachyantha</name>
    <name type="common">malo sina</name>
    <dbReference type="NCBI Taxonomy" id="4533"/>
    <lineage>
        <taxon>Eukaryota</taxon>
        <taxon>Viridiplantae</taxon>
        <taxon>Streptophyta</taxon>
        <taxon>Embryophyta</taxon>
        <taxon>Tracheophyta</taxon>
        <taxon>Spermatophyta</taxon>
        <taxon>Magnoliopsida</taxon>
        <taxon>Liliopsida</taxon>
        <taxon>Poales</taxon>
        <taxon>Poaceae</taxon>
        <taxon>BOP clade</taxon>
        <taxon>Oryzoideae</taxon>
        <taxon>Oryzeae</taxon>
        <taxon>Oryzinae</taxon>
        <taxon>Oryza</taxon>
    </lineage>
</organism>
<dbReference type="HOGENOM" id="CLU_1559252_0_0_1"/>
<dbReference type="AlphaFoldDB" id="J3M1Q1"/>
<keyword evidence="2" id="KW-1185">Reference proteome</keyword>
<evidence type="ECO:0000313" key="2">
    <source>
        <dbReference type="Proteomes" id="UP000006038"/>
    </source>
</evidence>
<sequence>EPRNQQFHPMIHPWARDRRSPAGALRRLDGEAVGIDAVVVDEVVGARPDELVALVHGELLHVLLLPPVPPLLAPRAPRAPRHLAGVPVAGVGRPRAALHPHVAERGHERRVRPVRLDAPALRRPVVRVPDGAVHRHRLRRRERRHGGRGVAATRIGVSSTRKTTWLGFHRTA</sequence>
<dbReference type="EnsemblPlants" id="OB04G33260.1">
    <property type="protein sequence ID" value="OB04G33260.1"/>
    <property type="gene ID" value="OB04G33260"/>
</dbReference>
<reference evidence="1" key="2">
    <citation type="submission" date="2013-04" db="UniProtKB">
        <authorList>
            <consortium name="EnsemblPlants"/>
        </authorList>
    </citation>
    <scope>IDENTIFICATION</scope>
</reference>
<accession>J3M1Q1</accession>
<dbReference type="Proteomes" id="UP000006038">
    <property type="component" value="Chromosome 4"/>
</dbReference>
<proteinExistence type="predicted"/>
<evidence type="ECO:0000313" key="1">
    <source>
        <dbReference type="EnsemblPlants" id="OB04G33260.1"/>
    </source>
</evidence>